<dbReference type="Pfam" id="PF04397">
    <property type="entry name" value="LytTR"/>
    <property type="match status" value="1"/>
</dbReference>
<reference evidence="3 4" key="1">
    <citation type="submission" date="2018-10" db="EMBL/GenBank/DDBJ databases">
        <title>Genomic Encyclopedia of Type Strains, Phase IV (KMG-IV): sequencing the most valuable type-strain genomes for metagenomic binning, comparative biology and taxonomic classification.</title>
        <authorList>
            <person name="Goeker M."/>
        </authorList>
    </citation>
    <scope>NUCLEOTIDE SEQUENCE [LARGE SCALE GENOMIC DNA]</scope>
    <source>
        <strain evidence="3 4">DSM 4734</strain>
    </source>
</reference>
<proteinExistence type="predicted"/>
<keyword evidence="3" id="KW-0238">DNA-binding</keyword>
<gene>
    <name evidence="3" type="ORF">C7435_1445</name>
</gene>
<dbReference type="EMBL" id="RBIM01000003">
    <property type="protein sequence ID" value="RKR00242.1"/>
    <property type="molecule type" value="Genomic_DNA"/>
</dbReference>
<name>A0A495DD76_9PROT</name>
<sequence length="302" mass="32707">MTSWRDNSNRVLRPVLWFSGLTIVVAESTLNAGPLAGAAPLLTYMFWIGILGLAVGAAFTSIAVFDGLARRAVIHPLVHGAGVALLTIVIFAPFAEILDIVFGIQYRPLVSTGDSWERLTGFAAATLNEAQAAGLRLAVLTAAVLDLRRLSRGQAITSRTGSLPEESEPMPLETREDADVSAPSSHVAASDPGRFSAGFFNRLDESCRGELWAIQAEHHHILVTTDAGRARLRYRFSDALQDVAAIDGAAVHRSHWVSRCGVQTVIRRGRQLEIVLKDRSRIPVSRSNREIALSLLNKDNAA</sequence>
<feature type="transmembrane region" description="Helical" evidence="1">
    <location>
        <begin position="77"/>
        <end position="95"/>
    </location>
</feature>
<feature type="domain" description="HTH LytTR-type" evidence="2">
    <location>
        <begin position="201"/>
        <end position="297"/>
    </location>
</feature>
<protein>
    <submittedName>
        <fullName evidence="3">LytTr DNA-binding domain-containing protein</fullName>
    </submittedName>
</protein>
<organism evidence="3 4">
    <name type="scientific">Maricaulis maris</name>
    <dbReference type="NCBI Taxonomy" id="74318"/>
    <lineage>
        <taxon>Bacteria</taxon>
        <taxon>Pseudomonadati</taxon>
        <taxon>Pseudomonadota</taxon>
        <taxon>Alphaproteobacteria</taxon>
        <taxon>Maricaulales</taxon>
        <taxon>Maricaulaceae</taxon>
        <taxon>Maricaulis</taxon>
    </lineage>
</organism>
<dbReference type="RefSeq" id="WP_170150378.1">
    <property type="nucleotide sequence ID" value="NZ_RBIM01000003.1"/>
</dbReference>
<keyword evidence="1" id="KW-1133">Transmembrane helix</keyword>
<dbReference type="AlphaFoldDB" id="A0A495DD76"/>
<keyword evidence="1" id="KW-0812">Transmembrane</keyword>
<evidence type="ECO:0000313" key="4">
    <source>
        <dbReference type="Proteomes" id="UP000273675"/>
    </source>
</evidence>
<dbReference type="GO" id="GO:0003677">
    <property type="term" value="F:DNA binding"/>
    <property type="evidence" value="ECO:0007669"/>
    <property type="project" value="UniProtKB-KW"/>
</dbReference>
<dbReference type="InterPro" id="IPR007492">
    <property type="entry name" value="LytTR_DNA-bd_dom"/>
</dbReference>
<accession>A0A495DD76</accession>
<dbReference type="Proteomes" id="UP000273675">
    <property type="component" value="Unassembled WGS sequence"/>
</dbReference>
<evidence type="ECO:0000313" key="3">
    <source>
        <dbReference type="EMBL" id="RKR00242.1"/>
    </source>
</evidence>
<feature type="transmembrane region" description="Helical" evidence="1">
    <location>
        <begin position="42"/>
        <end position="65"/>
    </location>
</feature>
<dbReference type="SMART" id="SM00850">
    <property type="entry name" value="LytTR"/>
    <property type="match status" value="1"/>
</dbReference>
<keyword evidence="1" id="KW-0472">Membrane</keyword>
<comment type="caution">
    <text evidence="3">The sequence shown here is derived from an EMBL/GenBank/DDBJ whole genome shotgun (WGS) entry which is preliminary data.</text>
</comment>
<evidence type="ECO:0000259" key="2">
    <source>
        <dbReference type="SMART" id="SM00850"/>
    </source>
</evidence>
<evidence type="ECO:0000256" key="1">
    <source>
        <dbReference type="SAM" id="Phobius"/>
    </source>
</evidence>